<dbReference type="InterPro" id="IPR008514">
    <property type="entry name" value="T6SS_Hcp"/>
</dbReference>
<dbReference type="PANTHER" id="PTHR36152">
    <property type="entry name" value="CYTOPLASMIC PROTEIN-RELATED"/>
    <property type="match status" value="1"/>
</dbReference>
<dbReference type="EMBL" id="JAPDDR010000006">
    <property type="protein sequence ID" value="MCW1914683.1"/>
    <property type="molecule type" value="Genomic_DNA"/>
</dbReference>
<dbReference type="SUPFAM" id="SSF141452">
    <property type="entry name" value="Hcp1-like"/>
    <property type="match status" value="1"/>
</dbReference>
<keyword evidence="3" id="KW-1185">Reference proteome</keyword>
<dbReference type="Gene3D" id="2.30.110.20">
    <property type="entry name" value="Hcp1-like"/>
    <property type="match status" value="1"/>
</dbReference>
<dbReference type="RefSeq" id="WP_264514219.1">
    <property type="nucleotide sequence ID" value="NZ_JAPDDR010000006.1"/>
</dbReference>
<gene>
    <name evidence="2" type="ORF">OJ996_13935</name>
</gene>
<evidence type="ECO:0000313" key="2">
    <source>
        <dbReference type="EMBL" id="MCW1914683.1"/>
    </source>
</evidence>
<dbReference type="PANTHER" id="PTHR36152:SF1">
    <property type="entry name" value="UBIQUITIN-LIKE DOMAIN-CONTAINING PROTEIN"/>
    <property type="match status" value="1"/>
</dbReference>
<dbReference type="Proteomes" id="UP001165653">
    <property type="component" value="Unassembled WGS sequence"/>
</dbReference>
<keyword evidence="1" id="KW-0732">Signal</keyword>
<name>A0ABT3G4B4_9BACT</name>
<organism evidence="2 3">
    <name type="scientific">Luteolibacter rhizosphaerae</name>
    <dbReference type="NCBI Taxonomy" id="2989719"/>
    <lineage>
        <taxon>Bacteria</taxon>
        <taxon>Pseudomonadati</taxon>
        <taxon>Verrucomicrobiota</taxon>
        <taxon>Verrucomicrobiia</taxon>
        <taxon>Verrucomicrobiales</taxon>
        <taxon>Verrucomicrobiaceae</taxon>
        <taxon>Luteolibacter</taxon>
    </lineage>
</organism>
<comment type="caution">
    <text evidence="2">The sequence shown here is derived from an EMBL/GenBank/DDBJ whole genome shotgun (WGS) entry which is preliminary data.</text>
</comment>
<evidence type="ECO:0000313" key="3">
    <source>
        <dbReference type="Proteomes" id="UP001165653"/>
    </source>
</evidence>
<proteinExistence type="predicted"/>
<evidence type="ECO:0000256" key="1">
    <source>
        <dbReference type="SAM" id="SignalP"/>
    </source>
</evidence>
<protein>
    <submittedName>
        <fullName evidence="2">Type VI secretion system tube protein Hcp</fullName>
    </submittedName>
</protein>
<dbReference type="Pfam" id="PF05638">
    <property type="entry name" value="T6SS_HCP"/>
    <property type="match status" value="1"/>
</dbReference>
<feature type="signal peptide" evidence="1">
    <location>
        <begin position="1"/>
        <end position="29"/>
    </location>
</feature>
<dbReference type="InterPro" id="IPR036624">
    <property type="entry name" value="Hcp1-lik_sf"/>
</dbReference>
<accession>A0ABT3G4B4</accession>
<reference evidence="2" key="1">
    <citation type="submission" date="2022-10" db="EMBL/GenBank/DDBJ databases">
        <title>Luteolibacter sp. GHJ8, whole genome shotgun sequencing project.</title>
        <authorList>
            <person name="Zhao G."/>
            <person name="Shen L."/>
        </authorList>
    </citation>
    <scope>NUCLEOTIDE SEQUENCE</scope>
    <source>
        <strain evidence="2">GHJ8</strain>
    </source>
</reference>
<sequence>MRTLRPSSLSRTLALAAPAVSLVVTRADAAFDTFIKFSDIKGESVDKVHREWCNALSFSFGTETPVLIGGSGSGAGKATAKPFIITKRVDKASPQLFLQSVQGQPLPTVTMELATTASATAPVVFYKIVLTNAFVTKIDSSGAAGDDGVSETIELSYEKISIIYSALDAKGVPIPQPEVTWNFAENTK</sequence>
<feature type="chain" id="PRO_5045997658" evidence="1">
    <location>
        <begin position="30"/>
        <end position="188"/>
    </location>
</feature>
<dbReference type="InterPro" id="IPR053165">
    <property type="entry name" value="HSI-I_assembly_Hcp1"/>
</dbReference>